<comment type="subcellular location">
    <subcellularLocation>
        <location evidence="1 6">Cell membrane</location>
        <topology evidence="1 6">Multi-pass membrane protein</topology>
    </subcellularLocation>
</comment>
<comment type="function">
    <text evidence="6">Catalyzes the transfer of a lysyl group from L-lysyl-tRNA(Lys) to membrane-bound phosphatidylglycerol (PG), which produces lysylphosphatidylglycerol (LPG), a major component of the bacterial membrane with a positive net charge. LPG synthesis contributes to bacterial virulence as it is involved in the resistance mechanism against cationic antimicrobial peptides (CAMP) produces by the host's immune system (defensins, cathelicidins) and by the competing microorganisms.</text>
</comment>
<evidence type="ECO:0000256" key="4">
    <source>
        <dbReference type="ARBA" id="ARBA00022989"/>
    </source>
</evidence>
<gene>
    <name evidence="6" type="primary">mprF</name>
    <name evidence="7" type="ORF">KCX82_11255</name>
</gene>
<keyword evidence="6" id="KW-0808">Transferase</keyword>
<evidence type="ECO:0000313" key="8">
    <source>
        <dbReference type="Proteomes" id="UP000675664"/>
    </source>
</evidence>
<evidence type="ECO:0000256" key="1">
    <source>
        <dbReference type="ARBA" id="ARBA00004651"/>
    </source>
</evidence>
<dbReference type="Pfam" id="PF03706">
    <property type="entry name" value="LPG_synthase_TM"/>
    <property type="match status" value="1"/>
</dbReference>
<comment type="caution">
    <text evidence="7">The sequence shown here is derived from an EMBL/GenBank/DDBJ whole genome shotgun (WGS) entry which is preliminary data.</text>
</comment>
<dbReference type="GO" id="GO:0050071">
    <property type="term" value="F:phosphatidylglycerol lysyltransferase activity"/>
    <property type="evidence" value="ECO:0007669"/>
    <property type="project" value="UniProtKB-EC"/>
</dbReference>
<keyword evidence="3 6" id="KW-0812">Transmembrane</keyword>
<accession>A0A8J7W3K6</accession>
<evidence type="ECO:0000256" key="5">
    <source>
        <dbReference type="ARBA" id="ARBA00023136"/>
    </source>
</evidence>
<organism evidence="7 8">
    <name type="scientific">Sinanaerobacter chloroacetimidivorans</name>
    <dbReference type="NCBI Taxonomy" id="2818044"/>
    <lineage>
        <taxon>Bacteria</taxon>
        <taxon>Bacillati</taxon>
        <taxon>Bacillota</taxon>
        <taxon>Clostridia</taxon>
        <taxon>Peptostreptococcales</taxon>
        <taxon>Anaerovoracaceae</taxon>
        <taxon>Sinanaerobacter</taxon>
    </lineage>
</organism>
<evidence type="ECO:0000256" key="3">
    <source>
        <dbReference type="ARBA" id="ARBA00022692"/>
    </source>
</evidence>
<dbReference type="InterPro" id="IPR022791">
    <property type="entry name" value="L-PG_synthase/AglD"/>
</dbReference>
<keyword evidence="4 6" id="KW-1133">Transmembrane helix</keyword>
<dbReference type="Proteomes" id="UP000675664">
    <property type="component" value="Unassembled WGS sequence"/>
</dbReference>
<keyword evidence="8" id="KW-1185">Reference proteome</keyword>
<evidence type="ECO:0000256" key="2">
    <source>
        <dbReference type="ARBA" id="ARBA00022475"/>
    </source>
</evidence>
<proteinExistence type="inferred from homology"/>
<dbReference type="AlphaFoldDB" id="A0A8J7W3K6"/>
<protein>
    <recommendedName>
        <fullName evidence="6">Phosphatidylglycerol lysyltransferase</fullName>
        <ecNumber evidence="6">2.3.2.3</ecNumber>
    </recommendedName>
    <alternativeName>
        <fullName evidence="6">Lysylphosphatidylglycerol synthase</fullName>
    </alternativeName>
</protein>
<dbReference type="GO" id="GO:0006629">
    <property type="term" value="P:lipid metabolic process"/>
    <property type="evidence" value="ECO:0007669"/>
    <property type="project" value="UniProtKB-KW"/>
</dbReference>
<keyword evidence="6" id="KW-0046">Antibiotic resistance</keyword>
<comment type="caution">
    <text evidence="6">Lacks conserved residue(s) required for the propagation of feature annotation.</text>
</comment>
<reference evidence="7" key="2">
    <citation type="submission" date="2021-04" db="EMBL/GenBank/DDBJ databases">
        <authorList>
            <person name="Liu J."/>
        </authorList>
    </citation>
    <scope>NUCLEOTIDE SEQUENCE</scope>
    <source>
        <strain evidence="7">BAD-6</strain>
    </source>
</reference>
<comment type="catalytic activity">
    <reaction evidence="6">
        <text>L-lysyl-tRNA(Lys) + a 1,2-diacyl-sn-glycero-3-phospho-(1'-sn-glycerol) = a 1,2-diacyl-sn-glycero-3-phospho-1'-(3'-O-L-lysyl)-sn-glycerol + tRNA(Lys)</text>
        <dbReference type="Rhea" id="RHEA:10668"/>
        <dbReference type="Rhea" id="RHEA-COMP:9696"/>
        <dbReference type="Rhea" id="RHEA-COMP:9697"/>
        <dbReference type="ChEBI" id="CHEBI:64716"/>
        <dbReference type="ChEBI" id="CHEBI:75792"/>
        <dbReference type="ChEBI" id="CHEBI:78442"/>
        <dbReference type="ChEBI" id="CHEBI:78529"/>
        <dbReference type="EC" id="2.3.2.3"/>
    </reaction>
</comment>
<dbReference type="GO" id="GO:0005886">
    <property type="term" value="C:plasma membrane"/>
    <property type="evidence" value="ECO:0007669"/>
    <property type="project" value="UniProtKB-SubCell"/>
</dbReference>
<dbReference type="EMBL" id="JAGSND010000007">
    <property type="protein sequence ID" value="MBR0598456.1"/>
    <property type="molecule type" value="Genomic_DNA"/>
</dbReference>
<sequence>MYFAPTPGASGVAEAAFTFLFSGYVNHSDIVSLTFTWRLFTIYIGVIIGMIIFYGKLFRNHDKIEVNKLGG</sequence>
<dbReference type="GO" id="GO:0046677">
    <property type="term" value="P:response to antibiotic"/>
    <property type="evidence" value="ECO:0007669"/>
    <property type="project" value="UniProtKB-KW"/>
</dbReference>
<keyword evidence="5 6" id="KW-0472">Membrane</keyword>
<keyword evidence="2" id="KW-1003">Cell membrane</keyword>
<keyword evidence="6" id="KW-0443">Lipid metabolism</keyword>
<reference evidence="7" key="1">
    <citation type="submission" date="2021-04" db="EMBL/GenBank/DDBJ databases">
        <title>Sinoanaerobacter chloroacetimidivorans sp. nov., an obligate anaerobic bacterium isolated from anaerobic sludge.</title>
        <authorList>
            <person name="Bao Y."/>
        </authorList>
    </citation>
    <scope>NUCLEOTIDE SEQUENCE</scope>
    <source>
        <strain evidence="7">BAD-6</strain>
    </source>
</reference>
<evidence type="ECO:0000256" key="6">
    <source>
        <dbReference type="RuleBase" id="RU363042"/>
    </source>
</evidence>
<dbReference type="EC" id="2.3.2.3" evidence="6"/>
<comment type="similarity">
    <text evidence="6">Belongs to the LPG synthase family.</text>
</comment>
<name>A0A8J7W3K6_9FIRM</name>
<evidence type="ECO:0000313" key="7">
    <source>
        <dbReference type="EMBL" id="MBR0598456.1"/>
    </source>
</evidence>
<feature type="transmembrane region" description="Helical" evidence="6">
    <location>
        <begin position="35"/>
        <end position="54"/>
    </location>
</feature>